<keyword evidence="4" id="KW-0472">Membrane</keyword>
<dbReference type="PANTHER" id="PTHR43280">
    <property type="entry name" value="ARAC-FAMILY TRANSCRIPTIONAL REGULATOR"/>
    <property type="match status" value="1"/>
</dbReference>
<dbReference type="PROSITE" id="PS01124">
    <property type="entry name" value="HTH_ARAC_FAMILY_2"/>
    <property type="match status" value="1"/>
</dbReference>
<keyword evidence="7" id="KW-1185">Reference proteome</keyword>
<dbReference type="EMBL" id="SSOB01000021">
    <property type="protein sequence ID" value="THF77113.1"/>
    <property type="molecule type" value="Genomic_DNA"/>
</dbReference>
<evidence type="ECO:0000256" key="3">
    <source>
        <dbReference type="ARBA" id="ARBA00023163"/>
    </source>
</evidence>
<dbReference type="Gene3D" id="1.10.10.60">
    <property type="entry name" value="Homeodomain-like"/>
    <property type="match status" value="2"/>
</dbReference>
<dbReference type="InterPro" id="IPR018060">
    <property type="entry name" value="HTH_AraC"/>
</dbReference>
<feature type="transmembrane region" description="Helical" evidence="4">
    <location>
        <begin position="21"/>
        <end position="40"/>
    </location>
</feature>
<evidence type="ECO:0000256" key="4">
    <source>
        <dbReference type="SAM" id="Phobius"/>
    </source>
</evidence>
<comment type="caution">
    <text evidence="6">The sequence shown here is derived from an EMBL/GenBank/DDBJ whole genome shotgun (WGS) entry which is preliminary data.</text>
</comment>
<evidence type="ECO:0000313" key="6">
    <source>
        <dbReference type="EMBL" id="THF77113.1"/>
    </source>
</evidence>
<dbReference type="Pfam" id="PF12833">
    <property type="entry name" value="HTH_18"/>
    <property type="match status" value="1"/>
</dbReference>
<evidence type="ECO:0000256" key="2">
    <source>
        <dbReference type="ARBA" id="ARBA00023125"/>
    </source>
</evidence>
<keyword evidence="2" id="KW-0238">DNA-binding</keyword>
<dbReference type="RefSeq" id="WP_136371061.1">
    <property type="nucleotide sequence ID" value="NZ_SSOB01000021.1"/>
</dbReference>
<evidence type="ECO:0000256" key="1">
    <source>
        <dbReference type="ARBA" id="ARBA00023015"/>
    </source>
</evidence>
<organism evidence="6 7">
    <name type="scientific">Cohnella fermenti</name>
    <dbReference type="NCBI Taxonomy" id="2565925"/>
    <lineage>
        <taxon>Bacteria</taxon>
        <taxon>Bacillati</taxon>
        <taxon>Bacillota</taxon>
        <taxon>Bacilli</taxon>
        <taxon>Bacillales</taxon>
        <taxon>Paenibacillaceae</taxon>
        <taxon>Cohnella</taxon>
    </lineage>
</organism>
<evidence type="ECO:0000313" key="7">
    <source>
        <dbReference type="Proteomes" id="UP000310636"/>
    </source>
</evidence>
<dbReference type="PANTHER" id="PTHR43280:SF10">
    <property type="entry name" value="REGULATORY PROTEIN POCR"/>
    <property type="match status" value="1"/>
</dbReference>
<keyword evidence="4" id="KW-1133">Transmembrane helix</keyword>
<dbReference type="GO" id="GO:0043565">
    <property type="term" value="F:sequence-specific DNA binding"/>
    <property type="evidence" value="ECO:0007669"/>
    <property type="project" value="InterPro"/>
</dbReference>
<dbReference type="GO" id="GO:0003700">
    <property type="term" value="F:DNA-binding transcription factor activity"/>
    <property type="evidence" value="ECO:0007669"/>
    <property type="project" value="InterPro"/>
</dbReference>
<keyword evidence="1" id="KW-0805">Transcription regulation</keyword>
<keyword evidence="4" id="KW-0812">Transmembrane</keyword>
<dbReference type="AlphaFoldDB" id="A0A4S4BVS3"/>
<keyword evidence="3" id="KW-0804">Transcription</keyword>
<feature type="domain" description="HTH araC/xylS-type" evidence="5">
    <location>
        <begin position="663"/>
        <end position="762"/>
    </location>
</feature>
<protein>
    <submittedName>
        <fullName evidence="6">Helix-turn-helix domain-containing protein</fullName>
    </submittedName>
</protein>
<gene>
    <name evidence="6" type="ORF">E6C55_17270</name>
</gene>
<dbReference type="Pfam" id="PF17853">
    <property type="entry name" value="GGDEF_2"/>
    <property type="match status" value="1"/>
</dbReference>
<dbReference type="SMART" id="SM00342">
    <property type="entry name" value="HTH_ARAC"/>
    <property type="match status" value="1"/>
</dbReference>
<dbReference type="OrthoDB" id="2650757at2"/>
<dbReference type="SUPFAM" id="SSF46689">
    <property type="entry name" value="Homeodomain-like"/>
    <property type="match status" value="2"/>
</dbReference>
<proteinExistence type="predicted"/>
<dbReference type="InterPro" id="IPR009057">
    <property type="entry name" value="Homeodomain-like_sf"/>
</dbReference>
<dbReference type="InterPro" id="IPR041522">
    <property type="entry name" value="CdaR_GGDEF"/>
</dbReference>
<name>A0A4S4BVS3_9BACL</name>
<reference evidence="6 7" key="1">
    <citation type="submission" date="2019-04" db="EMBL/GenBank/DDBJ databases">
        <title>Cohnella sp. nov. isolated from preserved vegetables.</title>
        <authorList>
            <person name="Lin S.-Y."/>
            <person name="Hung M.-H."/>
            <person name="Young C.-C."/>
        </authorList>
    </citation>
    <scope>NUCLEOTIDE SEQUENCE [LARGE SCALE GENOMIC DNA]</scope>
    <source>
        <strain evidence="6 7">CC-MHH1044</strain>
    </source>
</reference>
<dbReference type="Gene3D" id="3.30.450.20">
    <property type="entry name" value="PAS domain"/>
    <property type="match status" value="1"/>
</dbReference>
<accession>A0A4S4BVS3</accession>
<sequence length="772" mass="87793">MRYTMSRFFRYKAFQKLAVSYFLLILVTVTLLSGALFYLFSRSAVNEIDRNSKTVLSQISYASDVIYNQVMTVGNALINDPEIISFLNEQTEDKTSNYHIFGQLNQIKSAYPYIHRIGIYRASTDTSVDTAGLPFDKSLYEIGSEQYMEFYPSEVTVRGMNNNMPFQLLTFLLYPDFSFHSTDNPLIYISIEEQSLLATIRTIGKVETANNVFVINNEGQVLSHTDTSLFLKDWSQEDYIQRILKSGNAEDSFTLKIGHVKHQIAYVKSVDMDWFFVSVTPYNSLISNIHQLRNITMAITLGIVLVGLLASIFLSQNLYKPLLSLFEKLKLRSVPDSTTPIIDEYKILTEVFTTLEEKERSMQHVLHRSTQTVREHYLQALIKGSVGDVSIPEDIIRDIDGQLPGPYFSVIVFKIDQIRRVKSRVNAEQHSLLRFALGNIAKEILGEFGECELIITDENEVVAVCQYPDNELPLHLKEAIRGVQSFLKRYFKLTLSVGIGDLVYGRKNVQHSYTSAQQYVKYRLIYGTEAILDAAVIRSHLLSQISYPVASEKKIIEGVQARHEVAIKAGIDDFIALAASGSCNQFVAYSLQLLLSLLKSFEYLQSMPEHNFNDYLDAVTSIEEAEHLEEIRGVFESYCAEICVLIEQRNNWQQAQKHNKVMEQVQTFIQENYAEPNLSLELVAGFSGLSSSYLGKLFKSSTGQSFSEYLNHTRLERASQLLVSTDATAAKISESVGMYNISYFSTLFKKKYGVSPSVYREQALLREEPPIR</sequence>
<dbReference type="Proteomes" id="UP000310636">
    <property type="component" value="Unassembled WGS sequence"/>
</dbReference>
<evidence type="ECO:0000259" key="5">
    <source>
        <dbReference type="PROSITE" id="PS01124"/>
    </source>
</evidence>